<feature type="transmembrane region" description="Helical" evidence="7">
    <location>
        <begin position="305"/>
        <end position="325"/>
    </location>
</feature>
<feature type="transmembrane region" description="Helical" evidence="7">
    <location>
        <begin position="147"/>
        <end position="168"/>
    </location>
</feature>
<keyword evidence="5 7" id="KW-1133">Transmembrane helix</keyword>
<evidence type="ECO:0000256" key="6">
    <source>
        <dbReference type="ARBA" id="ARBA00023136"/>
    </source>
</evidence>
<keyword evidence="3" id="KW-1003">Cell membrane</keyword>
<evidence type="ECO:0000313" key="9">
    <source>
        <dbReference type="EMBL" id="PDQ34717.1"/>
    </source>
</evidence>
<feature type="domain" description="ABC transmembrane type-1" evidence="8">
    <location>
        <begin position="110"/>
        <end position="321"/>
    </location>
</feature>
<evidence type="ECO:0000256" key="3">
    <source>
        <dbReference type="ARBA" id="ARBA00022475"/>
    </source>
</evidence>
<dbReference type="InterPro" id="IPR000515">
    <property type="entry name" value="MetI-like"/>
</dbReference>
<comment type="caution">
    <text evidence="9">The sequence shown here is derived from an EMBL/GenBank/DDBJ whole genome shotgun (WGS) entry which is preliminary data.</text>
</comment>
<feature type="transmembrane region" description="Helical" evidence="7">
    <location>
        <begin position="193"/>
        <end position="219"/>
    </location>
</feature>
<protein>
    <recommendedName>
        <fullName evidence="8">ABC transmembrane type-1 domain-containing protein</fullName>
    </recommendedName>
</protein>
<sequence>MSDPNSVAAARMRVSASAAVTEAFHEPRFSLRWTIARILGTVWTPKKLGILAIILVAPALLIRMITSIYPFLATAWTSFTDSSAYVQNPVFIGLKNYEQVLGNPATQKALIFTITFAIASTILEIVGGFALALLLNAKFRLRSLLRAVVLLPWAIPAIVSALGFRFIFSQGSGILPTMLEYMNIHIDWLTSPLWAQVAVIMANVWRSVPFIAFVVLAGLQGVPDELYEAAKVDGAGWWRVHSQIVLPLVMPLMITMGVFMIIFQIGTFDTIYGMTGGGPGSATQVLPYLAYQDAFIGLNYGRSSALSMILFLLVLAVGVCALGRFRKFEVEL</sequence>
<feature type="transmembrane region" description="Helical" evidence="7">
    <location>
        <begin position="109"/>
        <end position="135"/>
    </location>
</feature>
<evidence type="ECO:0000256" key="2">
    <source>
        <dbReference type="ARBA" id="ARBA00022448"/>
    </source>
</evidence>
<dbReference type="SUPFAM" id="SSF161098">
    <property type="entry name" value="MetI-like"/>
    <property type="match status" value="1"/>
</dbReference>
<dbReference type="Pfam" id="PF00528">
    <property type="entry name" value="BPD_transp_1"/>
    <property type="match status" value="1"/>
</dbReference>
<evidence type="ECO:0000256" key="5">
    <source>
        <dbReference type="ARBA" id="ARBA00022989"/>
    </source>
</evidence>
<dbReference type="Gene3D" id="1.10.3720.10">
    <property type="entry name" value="MetI-like"/>
    <property type="match status" value="1"/>
</dbReference>
<accession>A0A2A6FPV9</accession>
<evidence type="ECO:0000259" key="8">
    <source>
        <dbReference type="PROSITE" id="PS50928"/>
    </source>
</evidence>
<evidence type="ECO:0000256" key="1">
    <source>
        <dbReference type="ARBA" id="ARBA00004651"/>
    </source>
</evidence>
<dbReference type="InterPro" id="IPR035906">
    <property type="entry name" value="MetI-like_sf"/>
</dbReference>
<keyword evidence="4 7" id="KW-0812">Transmembrane</keyword>
<dbReference type="PANTHER" id="PTHR43005">
    <property type="entry name" value="BLR7065 PROTEIN"/>
    <property type="match status" value="1"/>
</dbReference>
<feature type="transmembrane region" description="Helical" evidence="7">
    <location>
        <begin position="244"/>
        <end position="265"/>
    </location>
</feature>
<comment type="subcellular location">
    <subcellularLocation>
        <location evidence="1 7">Cell membrane</location>
        <topology evidence="1 7">Multi-pass membrane protein</topology>
    </subcellularLocation>
</comment>
<organism evidence="9 10">
    <name type="scientific">Candidatus Lumbricidiphila eiseniae</name>
    <dbReference type="NCBI Taxonomy" id="1969409"/>
    <lineage>
        <taxon>Bacteria</taxon>
        <taxon>Bacillati</taxon>
        <taxon>Actinomycetota</taxon>
        <taxon>Actinomycetes</taxon>
        <taxon>Micrococcales</taxon>
        <taxon>Microbacteriaceae</taxon>
        <taxon>Candidatus Lumbricidiphila</taxon>
    </lineage>
</organism>
<keyword evidence="2 7" id="KW-0813">Transport</keyword>
<keyword evidence="6 7" id="KW-0472">Membrane</keyword>
<dbReference type="GO" id="GO:0055085">
    <property type="term" value="P:transmembrane transport"/>
    <property type="evidence" value="ECO:0007669"/>
    <property type="project" value="InterPro"/>
</dbReference>
<reference evidence="10" key="1">
    <citation type="submission" date="2017-03" db="EMBL/GenBank/DDBJ databases">
        <authorList>
            <person name="Lund M.B."/>
        </authorList>
    </citation>
    <scope>NUCLEOTIDE SEQUENCE [LARGE SCALE GENOMIC DNA]</scope>
</reference>
<dbReference type="Proteomes" id="UP000219994">
    <property type="component" value="Unassembled WGS sequence"/>
</dbReference>
<comment type="similarity">
    <text evidence="7">Belongs to the binding-protein-dependent transport system permease family.</text>
</comment>
<dbReference type="EMBL" id="NAEP01000046">
    <property type="protein sequence ID" value="PDQ34717.1"/>
    <property type="molecule type" value="Genomic_DNA"/>
</dbReference>
<proteinExistence type="inferred from homology"/>
<evidence type="ECO:0000313" key="10">
    <source>
        <dbReference type="Proteomes" id="UP000219994"/>
    </source>
</evidence>
<feature type="transmembrane region" description="Helical" evidence="7">
    <location>
        <begin position="48"/>
        <end position="72"/>
    </location>
</feature>
<gene>
    <name evidence="9" type="ORF">B5766_09645</name>
</gene>
<name>A0A2A6FPV9_9MICO</name>
<dbReference type="PANTHER" id="PTHR43005:SF1">
    <property type="entry name" value="SPERMIDINE_PUTRESCINE TRANSPORT SYSTEM PERMEASE PROTEIN"/>
    <property type="match status" value="1"/>
</dbReference>
<dbReference type="CDD" id="cd06261">
    <property type="entry name" value="TM_PBP2"/>
    <property type="match status" value="1"/>
</dbReference>
<evidence type="ECO:0000256" key="7">
    <source>
        <dbReference type="RuleBase" id="RU363032"/>
    </source>
</evidence>
<dbReference type="GO" id="GO:0005886">
    <property type="term" value="C:plasma membrane"/>
    <property type="evidence" value="ECO:0007669"/>
    <property type="project" value="UniProtKB-SubCell"/>
</dbReference>
<evidence type="ECO:0000256" key="4">
    <source>
        <dbReference type="ARBA" id="ARBA00022692"/>
    </source>
</evidence>
<dbReference type="AlphaFoldDB" id="A0A2A6FPV9"/>
<dbReference type="PROSITE" id="PS50928">
    <property type="entry name" value="ABC_TM1"/>
    <property type="match status" value="1"/>
</dbReference>